<feature type="transmembrane region" description="Helical" evidence="2">
    <location>
        <begin position="100"/>
        <end position="125"/>
    </location>
</feature>
<keyword evidence="2" id="KW-0472">Membrane</keyword>
<evidence type="ECO:0000256" key="2">
    <source>
        <dbReference type="SAM" id="Phobius"/>
    </source>
</evidence>
<reference evidence="3 4" key="1">
    <citation type="submission" date="2024-04" db="EMBL/GenBank/DDBJ databases">
        <title>Phyllosticta paracitricarpa is synonymous to the EU quarantine fungus P. citricarpa based on phylogenomic analyses.</title>
        <authorList>
            <consortium name="Lawrence Berkeley National Laboratory"/>
            <person name="Van Ingen-Buijs V.A."/>
            <person name="Van Westerhoven A.C."/>
            <person name="Haridas S."/>
            <person name="Skiadas P."/>
            <person name="Martin F."/>
            <person name="Groenewald J.Z."/>
            <person name="Crous P.W."/>
            <person name="Seidl M.F."/>
        </authorList>
    </citation>
    <scope>NUCLEOTIDE SEQUENCE [LARGE SCALE GENOMIC DNA]</scope>
    <source>
        <strain evidence="3 4">CBS 123371</strain>
    </source>
</reference>
<evidence type="ECO:0000256" key="1">
    <source>
        <dbReference type="SAM" id="MobiDB-lite"/>
    </source>
</evidence>
<feature type="compositionally biased region" description="Basic and acidic residues" evidence="1">
    <location>
        <begin position="14"/>
        <end position="36"/>
    </location>
</feature>
<protein>
    <submittedName>
        <fullName evidence="3">Uncharacterized protein</fullName>
    </submittedName>
</protein>
<evidence type="ECO:0000313" key="4">
    <source>
        <dbReference type="Proteomes" id="UP001363622"/>
    </source>
</evidence>
<evidence type="ECO:0000313" key="3">
    <source>
        <dbReference type="EMBL" id="KAK7515788.1"/>
    </source>
</evidence>
<gene>
    <name evidence="3" type="ORF">IWZ03DRAFT_211794</name>
</gene>
<organism evidence="3 4">
    <name type="scientific">Phyllosticta citriasiana</name>
    <dbReference type="NCBI Taxonomy" id="595635"/>
    <lineage>
        <taxon>Eukaryota</taxon>
        <taxon>Fungi</taxon>
        <taxon>Dikarya</taxon>
        <taxon>Ascomycota</taxon>
        <taxon>Pezizomycotina</taxon>
        <taxon>Dothideomycetes</taxon>
        <taxon>Dothideomycetes incertae sedis</taxon>
        <taxon>Botryosphaeriales</taxon>
        <taxon>Phyllostictaceae</taxon>
        <taxon>Phyllosticta</taxon>
    </lineage>
</organism>
<sequence length="177" mass="20527">MSSQVSTTTTVLSEKSEDLQEHKIQDSNDASKENDPVKPSLLRRLWELDEAYVIECLLPGDSKDQRLWMRCLRATIAVILAVGLYELVIHLKLLLLPKSVLYFGGTQFWLVRYLLAAGVLIWEIVFLRKSFGVSQIAFLIAGWIYVFWSLSHFRIHDTPEGLFLCFVVRQGRRWVLW</sequence>
<feature type="transmembrane region" description="Helical" evidence="2">
    <location>
        <begin position="67"/>
        <end position="88"/>
    </location>
</feature>
<keyword evidence="2" id="KW-1133">Transmembrane helix</keyword>
<accession>A0ABR1KL70</accession>
<feature type="region of interest" description="Disordered" evidence="1">
    <location>
        <begin position="1"/>
        <end position="36"/>
    </location>
</feature>
<proteinExistence type="predicted"/>
<keyword evidence="2" id="KW-0812">Transmembrane</keyword>
<comment type="caution">
    <text evidence="3">The sequence shown here is derived from an EMBL/GenBank/DDBJ whole genome shotgun (WGS) entry which is preliminary data.</text>
</comment>
<name>A0ABR1KL70_9PEZI</name>
<keyword evidence="4" id="KW-1185">Reference proteome</keyword>
<dbReference type="EMBL" id="JBBPHU010000007">
    <property type="protein sequence ID" value="KAK7515788.1"/>
    <property type="molecule type" value="Genomic_DNA"/>
</dbReference>
<dbReference type="Proteomes" id="UP001363622">
    <property type="component" value="Unassembled WGS sequence"/>
</dbReference>
<feature type="compositionally biased region" description="Low complexity" evidence="1">
    <location>
        <begin position="1"/>
        <end position="13"/>
    </location>
</feature>
<feature type="transmembrane region" description="Helical" evidence="2">
    <location>
        <begin position="131"/>
        <end position="148"/>
    </location>
</feature>